<proteinExistence type="predicted"/>
<evidence type="ECO:0000313" key="2">
    <source>
        <dbReference type="Proteomes" id="UP000489961"/>
    </source>
</evidence>
<sequence>MHALAQFPSQGDLIKFIYDALGIIPSKSEQILDLKIENKSLQKSLQRFAKEEGSNFLENFDLHMQALHSAIADLFPTWHLQHSILDTLKDLFQCYLGAVLENHTYLNKKDSFEFIIQTTILPRLPISILKYKKSYADFFKDVHAPQDFYWFLETNNQTPLSNIMQWIYTSENLDQNNFHSLEQGLLTTSESDQQEKDLWNVDNWLKDKTVPAFAMLKATFDRAFKSHAIPKERQEGYLFFLLIARFCTYCSQQIKENYGTSFLQTMSEKLRSYLDAIYKDFHIFYNDEMKAIMNEQRNIMASDPYNIENNVNIEEMTNFLVFQSFQKNCLQAGAELALHVQRVGHTNDLPDFDDHFPANFNLITLKDGFRYLQSQANPEQFLANIENYHHGYFDVLNKQMSFENWFKEYQSCHNYIVYPWLEQWIRGVLLFKQNDIAEALNFMDSAFKTIRYSAGKHQECFLEDYLLISLANPKGYKSFKQAYKWGTFMNHFGGLKPLFNLESDEEIKQLYQAKKDAFKAFEKMKNKMDMKTLAKMVFHWRYDQG</sequence>
<protein>
    <submittedName>
        <fullName evidence="1">Uncharacterized protein</fullName>
    </submittedName>
</protein>
<comment type="caution">
    <text evidence="1">The sequence shown here is derived from an EMBL/GenBank/DDBJ whole genome shotgun (WGS) entry which is preliminary data.</text>
</comment>
<organism evidence="1 2">
    <name type="scientific">Acinetobacter bouvetii</name>
    <dbReference type="NCBI Taxonomy" id="202951"/>
    <lineage>
        <taxon>Bacteria</taxon>
        <taxon>Pseudomonadati</taxon>
        <taxon>Pseudomonadota</taxon>
        <taxon>Gammaproteobacteria</taxon>
        <taxon>Moraxellales</taxon>
        <taxon>Moraxellaceae</taxon>
        <taxon>Acinetobacter</taxon>
    </lineage>
</organism>
<evidence type="ECO:0000313" key="1">
    <source>
        <dbReference type="EMBL" id="CAB1210051.1"/>
    </source>
</evidence>
<name>A0A811GCA4_9GAMM</name>
<dbReference type="EMBL" id="CADDTS010000013">
    <property type="protein sequence ID" value="CAB1210051.1"/>
    <property type="molecule type" value="Genomic_DNA"/>
</dbReference>
<accession>A0A811GCA4</accession>
<dbReference type="AlphaFoldDB" id="A0A811GCA4"/>
<dbReference type="Proteomes" id="UP000489961">
    <property type="component" value="Unassembled WGS sequence"/>
</dbReference>
<reference evidence="1 2" key="1">
    <citation type="submission" date="2020-02" db="EMBL/GenBank/DDBJ databases">
        <authorList>
            <person name="Chaudhuri R."/>
        </authorList>
    </citation>
    <scope>NUCLEOTIDE SEQUENCE [LARGE SCALE GENOMIC DNA]</scope>
    <source>
        <strain evidence="1">SFB21</strain>
    </source>
</reference>
<dbReference type="RefSeq" id="WP_174558689.1">
    <property type="nucleotide sequence ID" value="NZ_CADDTS010000013.1"/>
</dbReference>
<gene>
    <name evidence="1" type="ORF">SFB21_0726</name>
</gene>